<proteinExistence type="predicted"/>
<accession>A0A5K3G2M6</accession>
<evidence type="ECO:0000313" key="1">
    <source>
        <dbReference type="WBParaSite" id="MCU_013282-RA"/>
    </source>
</evidence>
<reference evidence="1" key="1">
    <citation type="submission" date="2019-11" db="UniProtKB">
        <authorList>
            <consortium name="WormBaseParasite"/>
        </authorList>
    </citation>
    <scope>IDENTIFICATION</scope>
</reference>
<sequence length="68" mass="8057">FLVALQKLLVKHIVVEGAYTLEVTWYNHENVERTHRCFTITTRQYALNYSIKPAWQHVANVTADSRRR</sequence>
<dbReference type="WBParaSite" id="MCU_013282-RA">
    <property type="protein sequence ID" value="MCU_013282-RA"/>
    <property type="gene ID" value="MCU_013282"/>
</dbReference>
<organism evidence="1">
    <name type="scientific">Mesocestoides corti</name>
    <name type="common">Flatworm</name>
    <dbReference type="NCBI Taxonomy" id="53468"/>
    <lineage>
        <taxon>Eukaryota</taxon>
        <taxon>Metazoa</taxon>
        <taxon>Spiralia</taxon>
        <taxon>Lophotrochozoa</taxon>
        <taxon>Platyhelminthes</taxon>
        <taxon>Cestoda</taxon>
        <taxon>Eucestoda</taxon>
        <taxon>Cyclophyllidea</taxon>
        <taxon>Mesocestoididae</taxon>
        <taxon>Mesocestoides</taxon>
    </lineage>
</organism>
<protein>
    <submittedName>
        <fullName evidence="1">WIF domain-containing protein</fullName>
    </submittedName>
</protein>
<name>A0A5K3G2M6_MESCO</name>
<dbReference type="AlphaFoldDB" id="A0A5K3G2M6"/>